<keyword evidence="7 9" id="KW-0472">Membrane</keyword>
<dbReference type="PROSITE" id="PS01151">
    <property type="entry name" value="FIMBRIAL_USHER"/>
    <property type="match status" value="1"/>
</dbReference>
<dbReference type="GO" id="GO:0009279">
    <property type="term" value="C:cell outer membrane"/>
    <property type="evidence" value="ECO:0007669"/>
    <property type="project" value="UniProtKB-SubCell"/>
</dbReference>
<dbReference type="FunFam" id="2.60.40.3110:FF:000001">
    <property type="entry name" value="Putative fimbrial outer membrane usher"/>
    <property type="match status" value="1"/>
</dbReference>
<evidence type="ECO:0000313" key="13">
    <source>
        <dbReference type="EMBL" id="QQQ40544.1"/>
    </source>
</evidence>
<reference evidence="13 14" key="1">
    <citation type="submission" date="2021-01" db="EMBL/GenBank/DDBJ databases">
        <title>Genome Characterization of a novel Stenotrophomonas isolate with high keratinase activity.</title>
        <authorList>
            <person name="Cao Z.-J."/>
        </authorList>
    </citation>
    <scope>NUCLEOTIDE SEQUENCE [LARGE SCALE GENOMIC DNA]</scope>
    <source>
        <strain evidence="13 14">DHHJ</strain>
    </source>
</reference>
<evidence type="ECO:0000256" key="2">
    <source>
        <dbReference type="ARBA" id="ARBA00008064"/>
    </source>
</evidence>
<keyword evidence="5 9" id="KW-0812">Transmembrane</keyword>
<dbReference type="Pfam" id="PF13954">
    <property type="entry name" value="PapC_N"/>
    <property type="match status" value="1"/>
</dbReference>
<dbReference type="InterPro" id="IPR000015">
    <property type="entry name" value="Fimb_usher"/>
</dbReference>
<evidence type="ECO:0000256" key="3">
    <source>
        <dbReference type="ARBA" id="ARBA00022448"/>
    </source>
</evidence>
<protein>
    <submittedName>
        <fullName evidence="13">Fimbrial biogenesis outer membrane usher protein</fullName>
    </submittedName>
</protein>
<evidence type="ECO:0000256" key="9">
    <source>
        <dbReference type="RuleBase" id="RU003884"/>
    </source>
</evidence>
<accession>A0ABD7BYE3</accession>
<dbReference type="InterPro" id="IPR025885">
    <property type="entry name" value="PapC_N"/>
</dbReference>
<gene>
    <name evidence="13" type="ORF">JJL50_11185</name>
</gene>
<dbReference type="InterPro" id="IPR025949">
    <property type="entry name" value="PapC-like_C"/>
</dbReference>
<evidence type="ECO:0000259" key="11">
    <source>
        <dbReference type="Pfam" id="PF13953"/>
    </source>
</evidence>
<keyword evidence="9" id="KW-1029">Fimbrium biogenesis</keyword>
<evidence type="ECO:0000256" key="7">
    <source>
        <dbReference type="ARBA" id="ARBA00023136"/>
    </source>
</evidence>
<dbReference type="Gene3D" id="2.60.40.2070">
    <property type="match status" value="1"/>
</dbReference>
<evidence type="ECO:0000256" key="5">
    <source>
        <dbReference type="ARBA" id="ARBA00022692"/>
    </source>
</evidence>
<keyword evidence="6 10" id="KW-0732">Signal</keyword>
<dbReference type="EMBL" id="CP067993">
    <property type="protein sequence ID" value="QQQ40544.1"/>
    <property type="molecule type" value="Genomic_DNA"/>
</dbReference>
<dbReference type="InterPro" id="IPR043142">
    <property type="entry name" value="PapC-like_C_sf"/>
</dbReference>
<evidence type="ECO:0000259" key="12">
    <source>
        <dbReference type="Pfam" id="PF13954"/>
    </source>
</evidence>
<keyword evidence="8 9" id="KW-0998">Cell outer membrane</keyword>
<keyword evidence="3 9" id="KW-0813">Transport</keyword>
<dbReference type="InterPro" id="IPR042186">
    <property type="entry name" value="FimD_plug_dom"/>
</dbReference>
<dbReference type="Pfam" id="PF13953">
    <property type="entry name" value="PapC_C"/>
    <property type="match status" value="1"/>
</dbReference>
<comment type="subcellular location">
    <subcellularLocation>
        <location evidence="1 9">Cell outer membrane</location>
        <topology evidence="1 9">Multi-pass membrane protein</topology>
    </subcellularLocation>
</comment>
<comment type="similarity">
    <text evidence="2 9">Belongs to the fimbrial export usher family.</text>
</comment>
<name>A0ABD7BYE3_STEMA</name>
<feature type="domain" description="PapC-like C-terminal" evidence="11">
    <location>
        <begin position="768"/>
        <end position="829"/>
    </location>
</feature>
<evidence type="ECO:0000256" key="8">
    <source>
        <dbReference type="ARBA" id="ARBA00023237"/>
    </source>
</evidence>
<dbReference type="AlphaFoldDB" id="A0ABD7BYE3"/>
<evidence type="ECO:0000256" key="6">
    <source>
        <dbReference type="ARBA" id="ARBA00022729"/>
    </source>
</evidence>
<dbReference type="SUPFAM" id="SSF141729">
    <property type="entry name" value="FimD N-terminal domain-like"/>
    <property type="match status" value="1"/>
</dbReference>
<proteinExistence type="inferred from homology"/>
<dbReference type="InterPro" id="IPR037224">
    <property type="entry name" value="PapC_N_sf"/>
</dbReference>
<evidence type="ECO:0000256" key="1">
    <source>
        <dbReference type="ARBA" id="ARBA00004571"/>
    </source>
</evidence>
<dbReference type="RefSeq" id="WP_201116200.1">
    <property type="nucleotide sequence ID" value="NZ_CP067993.1"/>
</dbReference>
<dbReference type="Proteomes" id="UP000596095">
    <property type="component" value="Chromosome"/>
</dbReference>
<feature type="chain" id="PRO_5044744233" evidence="10">
    <location>
        <begin position="31"/>
        <end position="859"/>
    </location>
</feature>
<dbReference type="Gene3D" id="2.60.40.3110">
    <property type="match status" value="1"/>
</dbReference>
<dbReference type="Gene3D" id="2.60.40.2610">
    <property type="entry name" value="Outer membrane usher protein FimD, plug domain"/>
    <property type="match status" value="1"/>
</dbReference>
<evidence type="ECO:0000313" key="14">
    <source>
        <dbReference type="Proteomes" id="UP000596095"/>
    </source>
</evidence>
<keyword evidence="4" id="KW-1134">Transmembrane beta strand</keyword>
<evidence type="ECO:0000256" key="10">
    <source>
        <dbReference type="SAM" id="SignalP"/>
    </source>
</evidence>
<dbReference type="Gene3D" id="3.10.20.410">
    <property type="match status" value="1"/>
</dbReference>
<sequence>MNQLHSTAAPKPCRLACAVLGVLLPMAGFAAPNVEFNTDFLLGGSAMDLSRYQRGGVLPGTYIADVRINDIIVGRREITVSEDDQGLGQICWDPELLGMIGLDAERLAAAIADHANRDDYLALPEGRTCAALDTYVPSASASLDAGEQILDVSVPQAYLSRAPKGWVDPASWDHGINAATLSYSANHSRQQSRGNSRNSTSVMLDAGVNLGAWRLRHSGYLNHGEQGTGYAASRSFIQRDLQSIGAQLTLGDAATNGDMFDGVSYRGVNISTDPRMLPDSQRLYAPIVRGVAQTNARVVIRQRGYVVHESTVAPGPYEIDDLEGTGSSGDLEVEVTETDGRVERFTLPFTAMPQLLRQGQQRFSLTAGQLRDPATGNAGFAEATVRRGLGNQFTGFAGVTVADGYRAAVLGGALNTRFGSLSGDVTLSDAWLPQAADAAAERRRGQSYRLAYSKSLFSSTTNITMAAYRYSTADFLSLSDAARLREQRAQGSDAFAPMRQRSRLDLTVSQKLGDRGGSLFVNGSTADYWDHGKRQTNFSVGYSNRIGRASYSLTARRTLESSLFTSGPARQSNSIHLGVSMPLGVAPSAPRATANLSHENNGRSSRRLGVAGSLGAEAQGNYNASVSDQGKGTSFNAGLNYQLPVATVGASYGQSQGNRQLSLSASGGLVLHADGMTLAQSLGETIGIVHVPGAEGAGVGNMDRIRTDRRGYAVAPHLNAYRRNEVNIDPAGLPLDVELSAGSVSAVPTAGAVVKMVLPTAVGRNALIEAFTPDGTPLPFGADVYNEAGDVVGVVGQGSRLWVRGLEERGVLAVRQGDDLRCEIPYDLSAGSGDELRVSACGPQSLSAQAETKLPALRN</sequence>
<organism evidence="13 14">
    <name type="scientific">Stenotrophomonas maltophilia</name>
    <name type="common">Pseudomonas maltophilia</name>
    <name type="synonym">Xanthomonas maltophilia</name>
    <dbReference type="NCBI Taxonomy" id="40324"/>
    <lineage>
        <taxon>Bacteria</taxon>
        <taxon>Pseudomonadati</taxon>
        <taxon>Pseudomonadota</taxon>
        <taxon>Gammaproteobacteria</taxon>
        <taxon>Lysobacterales</taxon>
        <taxon>Lysobacteraceae</taxon>
        <taxon>Stenotrophomonas</taxon>
        <taxon>Stenotrophomonas maltophilia group</taxon>
    </lineage>
</organism>
<dbReference type="InterPro" id="IPR018030">
    <property type="entry name" value="Fimbrial_membr_usher_CS"/>
</dbReference>
<feature type="signal peptide" evidence="10">
    <location>
        <begin position="1"/>
        <end position="30"/>
    </location>
</feature>
<dbReference type="PANTHER" id="PTHR30451:SF20">
    <property type="entry name" value="FIMBRIAE USHER"/>
    <property type="match status" value="1"/>
</dbReference>
<evidence type="ECO:0000256" key="4">
    <source>
        <dbReference type="ARBA" id="ARBA00022452"/>
    </source>
</evidence>
<feature type="domain" description="PapC N-terminal" evidence="12">
    <location>
        <begin position="35"/>
        <end position="186"/>
    </location>
</feature>
<dbReference type="Pfam" id="PF00577">
    <property type="entry name" value="Usher"/>
    <property type="match status" value="1"/>
</dbReference>
<dbReference type="PANTHER" id="PTHR30451">
    <property type="entry name" value="OUTER MEMBRANE USHER PROTEIN"/>
    <property type="match status" value="1"/>
</dbReference>